<protein>
    <submittedName>
        <fullName evidence="2">Uncharacterized protein</fullName>
    </submittedName>
</protein>
<feature type="region of interest" description="Disordered" evidence="1">
    <location>
        <begin position="107"/>
        <end position="141"/>
    </location>
</feature>
<evidence type="ECO:0000256" key="1">
    <source>
        <dbReference type="SAM" id="MobiDB-lite"/>
    </source>
</evidence>
<evidence type="ECO:0000313" key="2">
    <source>
        <dbReference type="EMBL" id="KAL3675270.1"/>
    </source>
</evidence>
<reference evidence="2 3" key="1">
    <citation type="submission" date="2024-09" db="EMBL/GenBank/DDBJ databases">
        <title>Chromosome-scale assembly of Riccia sorocarpa.</title>
        <authorList>
            <person name="Paukszto L."/>
        </authorList>
    </citation>
    <scope>NUCLEOTIDE SEQUENCE [LARGE SCALE GENOMIC DNA]</scope>
    <source>
        <strain evidence="2">LP-2024</strain>
        <tissue evidence="2">Aerial parts of the thallus</tissue>
    </source>
</reference>
<feature type="compositionally biased region" description="Polar residues" evidence="1">
    <location>
        <begin position="125"/>
        <end position="141"/>
    </location>
</feature>
<keyword evidence="3" id="KW-1185">Reference proteome</keyword>
<sequence>MQTFSKTAVQLRCAWSGQSEYLECNPLTRKAEARESYLAIRFSLELGSIYVSRELTTESGEVASLSLEPIDTSKGRTWTLDMNSTNVVYGGRYKTRTSALAVPPNVIDLEEAPHERSPRSERDNATSYATPTTPISPSNDNEPYPGWHGVARDPHLLSAFDAAMTVSAANNVGKLDLKLFKFQLVLELPQRYDGNQIFELPPVSGNVITKRNGFRAGMDRRQDCFLWTRLITTEAGHGWKKQFDISHMYCVGSLRCENVNCAYRIEHGDANLSDWKTGIHRDRKYVVGDFVPPDGHRCHNFRPQQARKLGVDVRDD</sequence>
<name>A0ABD3G7Z6_9MARC</name>
<proteinExistence type="predicted"/>
<organism evidence="2 3">
    <name type="scientific">Riccia sorocarpa</name>
    <dbReference type="NCBI Taxonomy" id="122646"/>
    <lineage>
        <taxon>Eukaryota</taxon>
        <taxon>Viridiplantae</taxon>
        <taxon>Streptophyta</taxon>
        <taxon>Embryophyta</taxon>
        <taxon>Marchantiophyta</taxon>
        <taxon>Marchantiopsida</taxon>
        <taxon>Marchantiidae</taxon>
        <taxon>Marchantiales</taxon>
        <taxon>Ricciaceae</taxon>
        <taxon>Riccia</taxon>
    </lineage>
</organism>
<dbReference type="EMBL" id="JBJQOH010000008">
    <property type="protein sequence ID" value="KAL3675270.1"/>
    <property type="molecule type" value="Genomic_DNA"/>
</dbReference>
<comment type="caution">
    <text evidence="2">The sequence shown here is derived from an EMBL/GenBank/DDBJ whole genome shotgun (WGS) entry which is preliminary data.</text>
</comment>
<gene>
    <name evidence="2" type="ORF">R1sor_025218</name>
</gene>
<evidence type="ECO:0000313" key="3">
    <source>
        <dbReference type="Proteomes" id="UP001633002"/>
    </source>
</evidence>
<dbReference type="AlphaFoldDB" id="A0ABD3G7Z6"/>
<accession>A0ABD3G7Z6</accession>
<dbReference type="Proteomes" id="UP001633002">
    <property type="component" value="Unassembled WGS sequence"/>
</dbReference>
<feature type="compositionally biased region" description="Basic and acidic residues" evidence="1">
    <location>
        <begin position="111"/>
        <end position="124"/>
    </location>
</feature>